<feature type="compositionally biased region" description="Polar residues" evidence="1">
    <location>
        <begin position="83"/>
        <end position="100"/>
    </location>
</feature>
<dbReference type="RefSeq" id="XP_040655206.1">
    <property type="nucleotide sequence ID" value="XM_040805102.1"/>
</dbReference>
<dbReference type="InParanoid" id="A0A151GFJ2"/>
<comment type="caution">
    <text evidence="2">The sequence shown here is derived from an EMBL/GenBank/DDBJ whole genome shotgun (WGS) entry which is preliminary data.</text>
</comment>
<feature type="compositionally biased region" description="Polar residues" evidence="1">
    <location>
        <begin position="60"/>
        <end position="72"/>
    </location>
</feature>
<reference evidence="2 3" key="1">
    <citation type="journal article" date="2016" name="Sci. Rep.">
        <title>Insights into Adaptations to a Near-Obligate Nematode Endoparasitic Lifestyle from the Finished Genome of Drechmeria coniospora.</title>
        <authorList>
            <person name="Zhang L."/>
            <person name="Zhou Z."/>
            <person name="Guo Q."/>
            <person name="Fokkens L."/>
            <person name="Miskei M."/>
            <person name="Pocsi I."/>
            <person name="Zhang W."/>
            <person name="Chen M."/>
            <person name="Wang L."/>
            <person name="Sun Y."/>
            <person name="Donzelli B.G."/>
            <person name="Gibson D.M."/>
            <person name="Nelson D.R."/>
            <person name="Luo J.G."/>
            <person name="Rep M."/>
            <person name="Liu H."/>
            <person name="Yang S."/>
            <person name="Wang J."/>
            <person name="Krasnoff S.B."/>
            <person name="Xu Y."/>
            <person name="Molnar I."/>
            <person name="Lin M."/>
        </authorList>
    </citation>
    <scope>NUCLEOTIDE SEQUENCE [LARGE SCALE GENOMIC DNA]</scope>
    <source>
        <strain evidence="2 3">ARSEF 6962</strain>
    </source>
</reference>
<gene>
    <name evidence="2" type="ORF">DCS_07819</name>
</gene>
<dbReference type="EMBL" id="LAYC01000003">
    <property type="protein sequence ID" value="KYK55854.1"/>
    <property type="molecule type" value="Genomic_DNA"/>
</dbReference>
<dbReference type="GeneID" id="63720462"/>
<dbReference type="Proteomes" id="UP000076580">
    <property type="component" value="Chromosome 03"/>
</dbReference>
<feature type="compositionally biased region" description="Polar residues" evidence="1">
    <location>
        <begin position="38"/>
        <end position="51"/>
    </location>
</feature>
<keyword evidence="3" id="KW-1185">Reference proteome</keyword>
<accession>A0A151GFJ2</accession>
<proteinExistence type="predicted"/>
<evidence type="ECO:0000313" key="3">
    <source>
        <dbReference type="Proteomes" id="UP000076580"/>
    </source>
</evidence>
<name>A0A151GFJ2_DRECN</name>
<organism evidence="2 3">
    <name type="scientific">Drechmeria coniospora</name>
    <name type="common">Nematophagous fungus</name>
    <name type="synonym">Meria coniospora</name>
    <dbReference type="NCBI Taxonomy" id="98403"/>
    <lineage>
        <taxon>Eukaryota</taxon>
        <taxon>Fungi</taxon>
        <taxon>Dikarya</taxon>
        <taxon>Ascomycota</taxon>
        <taxon>Pezizomycotina</taxon>
        <taxon>Sordariomycetes</taxon>
        <taxon>Hypocreomycetidae</taxon>
        <taxon>Hypocreales</taxon>
        <taxon>Ophiocordycipitaceae</taxon>
        <taxon>Drechmeria</taxon>
    </lineage>
</organism>
<dbReference type="AlphaFoldDB" id="A0A151GFJ2"/>
<evidence type="ECO:0000256" key="1">
    <source>
        <dbReference type="SAM" id="MobiDB-lite"/>
    </source>
</evidence>
<evidence type="ECO:0000313" key="2">
    <source>
        <dbReference type="EMBL" id="KYK55854.1"/>
    </source>
</evidence>
<sequence>MSYTRDMWVGQADDSHAERPIQAKAQRGRPYQHHQGSEYENNLVQSLQENSPVAKELSQHRCSTQTYSSHHNYPSLGCDHSNSKLPSPESSGELPVSSTWGDDLPLTMTPNPSSLCSAPGLDSIGDSTLPAM</sequence>
<feature type="region of interest" description="Disordered" evidence="1">
    <location>
        <begin position="1"/>
        <end position="132"/>
    </location>
</feature>
<protein>
    <submittedName>
        <fullName evidence="2">Uncharacterized protein</fullName>
    </submittedName>
</protein>